<dbReference type="AlphaFoldDB" id="A0A0K2VA97"/>
<accession>A0A0K2VA97</accession>
<feature type="non-terminal residue" evidence="1">
    <location>
        <position position="61"/>
    </location>
</feature>
<dbReference type="EMBL" id="HACA01030097">
    <property type="protein sequence ID" value="CDW47458.1"/>
    <property type="molecule type" value="Transcribed_RNA"/>
</dbReference>
<protein>
    <submittedName>
        <fullName evidence="1">Uncharacterized protein</fullName>
    </submittedName>
</protein>
<evidence type="ECO:0000313" key="1">
    <source>
        <dbReference type="EMBL" id="CDW47458.1"/>
    </source>
</evidence>
<organism evidence="1">
    <name type="scientific">Lepeophtheirus salmonis</name>
    <name type="common">Salmon louse</name>
    <name type="synonym">Caligus salmonis</name>
    <dbReference type="NCBI Taxonomy" id="72036"/>
    <lineage>
        <taxon>Eukaryota</taxon>
        <taxon>Metazoa</taxon>
        <taxon>Ecdysozoa</taxon>
        <taxon>Arthropoda</taxon>
        <taxon>Crustacea</taxon>
        <taxon>Multicrustacea</taxon>
        <taxon>Hexanauplia</taxon>
        <taxon>Copepoda</taxon>
        <taxon>Siphonostomatoida</taxon>
        <taxon>Caligidae</taxon>
        <taxon>Lepeophtheirus</taxon>
    </lineage>
</organism>
<proteinExistence type="predicted"/>
<sequence length="61" mass="7002">MTSVPTSSINLMMVSPEGIGVPVYFSINFLNVDDEQWIRFKLHGISIFLRSELKFDLMYSS</sequence>
<name>A0A0K2VA97_LEPSM</name>
<reference evidence="1" key="1">
    <citation type="submission" date="2014-05" db="EMBL/GenBank/DDBJ databases">
        <authorList>
            <person name="Chronopoulou M."/>
        </authorList>
    </citation>
    <scope>NUCLEOTIDE SEQUENCE</scope>
    <source>
        <tissue evidence="1">Whole organism</tissue>
    </source>
</reference>